<reference evidence="1 2" key="1">
    <citation type="submission" date="2016-09" db="EMBL/GenBank/DDBJ databases">
        <title>The complete genome sequences of Rhizobium gallicum, symbiovars gallicum and phaseoli, symbionts associated to common bean (Phaseolus vulgaris).</title>
        <authorList>
            <person name="Bustos P."/>
            <person name="Santamaria R.I."/>
            <person name="Perez-Carrascal O.M."/>
            <person name="Juarez S."/>
            <person name="Lozano L."/>
            <person name="Martinez-Flores I."/>
            <person name="Martinez-Romero E."/>
            <person name="Cevallos M."/>
            <person name="Romero D."/>
            <person name="Davila G."/>
            <person name="Gonzalez V."/>
        </authorList>
    </citation>
    <scope>NUCLEOTIDE SEQUENCE [LARGE SCALE GENOMIC DNA]</scope>
    <source>
        <strain evidence="1 2">IE4872</strain>
    </source>
</reference>
<sequence>MLKKKTKFEAMTTEEYQPKYKWRETWLGEGHQDIVSLDGDLQFGRIYLDLTSRSRARQ</sequence>
<dbReference type="EMBL" id="CP017101">
    <property type="protein sequence ID" value="APO69056.1"/>
    <property type="molecule type" value="Genomic_DNA"/>
</dbReference>
<organism evidence="1 2">
    <name type="scientific">Rhizobium gallicum</name>
    <dbReference type="NCBI Taxonomy" id="56730"/>
    <lineage>
        <taxon>Bacteria</taxon>
        <taxon>Pseudomonadati</taxon>
        <taxon>Pseudomonadota</taxon>
        <taxon>Alphaproteobacteria</taxon>
        <taxon>Hyphomicrobiales</taxon>
        <taxon>Rhizobiaceae</taxon>
        <taxon>Rhizobium/Agrobacterium group</taxon>
        <taxon>Rhizobium</taxon>
    </lineage>
</organism>
<evidence type="ECO:0000313" key="1">
    <source>
        <dbReference type="EMBL" id="APO69056.1"/>
    </source>
</evidence>
<evidence type="ECO:0000313" key="2">
    <source>
        <dbReference type="Proteomes" id="UP000184749"/>
    </source>
</evidence>
<proteinExistence type="predicted"/>
<gene>
    <name evidence="1" type="ORF">IE4872_CH03463</name>
</gene>
<dbReference type="Proteomes" id="UP000184749">
    <property type="component" value="Chromosome"/>
</dbReference>
<name>A0A1L5NMD5_9HYPH</name>
<dbReference type="AlphaFoldDB" id="A0A1L5NMD5"/>
<accession>A0A1L5NMD5</accession>
<protein>
    <submittedName>
        <fullName evidence="1">Uncharacterized protein</fullName>
    </submittedName>
</protein>